<dbReference type="EMBL" id="JBBPBM010000038">
    <property type="protein sequence ID" value="KAK8527824.1"/>
    <property type="molecule type" value="Genomic_DNA"/>
</dbReference>
<gene>
    <name evidence="2" type="ORF">V6N12_055023</name>
</gene>
<evidence type="ECO:0000313" key="2">
    <source>
        <dbReference type="EMBL" id="KAK8527824.1"/>
    </source>
</evidence>
<protein>
    <recommendedName>
        <fullName evidence="4">Secreted protein</fullName>
    </recommendedName>
</protein>
<keyword evidence="1" id="KW-0732">Signal</keyword>
<organism evidence="2 3">
    <name type="scientific">Hibiscus sabdariffa</name>
    <name type="common">roselle</name>
    <dbReference type="NCBI Taxonomy" id="183260"/>
    <lineage>
        <taxon>Eukaryota</taxon>
        <taxon>Viridiplantae</taxon>
        <taxon>Streptophyta</taxon>
        <taxon>Embryophyta</taxon>
        <taxon>Tracheophyta</taxon>
        <taxon>Spermatophyta</taxon>
        <taxon>Magnoliopsida</taxon>
        <taxon>eudicotyledons</taxon>
        <taxon>Gunneridae</taxon>
        <taxon>Pentapetalae</taxon>
        <taxon>rosids</taxon>
        <taxon>malvids</taxon>
        <taxon>Malvales</taxon>
        <taxon>Malvaceae</taxon>
        <taxon>Malvoideae</taxon>
        <taxon>Hibiscus</taxon>
    </lineage>
</organism>
<sequence length="81" mass="9847">MSQRSPYSCRWEWQQCLVFLCFAFAFDSRRSSGCAAALGYGRSCHYRWNRRHRFKELHLAKFRLSMRDIPCRHEDWKGLQN</sequence>
<accession>A0ABR2D238</accession>
<feature type="chain" id="PRO_5045286346" description="Secreted protein" evidence="1">
    <location>
        <begin position="26"/>
        <end position="81"/>
    </location>
</feature>
<comment type="caution">
    <text evidence="2">The sequence shown here is derived from an EMBL/GenBank/DDBJ whole genome shotgun (WGS) entry which is preliminary data.</text>
</comment>
<evidence type="ECO:0000313" key="3">
    <source>
        <dbReference type="Proteomes" id="UP001472677"/>
    </source>
</evidence>
<dbReference type="Proteomes" id="UP001472677">
    <property type="component" value="Unassembled WGS sequence"/>
</dbReference>
<name>A0ABR2D238_9ROSI</name>
<reference evidence="2 3" key="1">
    <citation type="journal article" date="2024" name="G3 (Bethesda)">
        <title>Genome assembly of Hibiscus sabdariffa L. provides insights into metabolisms of medicinal natural products.</title>
        <authorList>
            <person name="Kim T."/>
        </authorList>
    </citation>
    <scope>NUCLEOTIDE SEQUENCE [LARGE SCALE GENOMIC DNA]</scope>
    <source>
        <strain evidence="2">TK-2024</strain>
        <tissue evidence="2">Old leaves</tissue>
    </source>
</reference>
<evidence type="ECO:0008006" key="4">
    <source>
        <dbReference type="Google" id="ProtNLM"/>
    </source>
</evidence>
<proteinExistence type="predicted"/>
<keyword evidence="3" id="KW-1185">Reference proteome</keyword>
<feature type="signal peptide" evidence="1">
    <location>
        <begin position="1"/>
        <end position="25"/>
    </location>
</feature>
<evidence type="ECO:0000256" key="1">
    <source>
        <dbReference type="SAM" id="SignalP"/>
    </source>
</evidence>